<sequence length="275" mass="31622">MKTPQIEIKDIIRSKYKGWIPKSLISFLRRLIHQQEINEMLQLQDHIGGVEYANRLLKAFDISLNISGEEQITTLKGRQLLFVSNHPLGGLDGIALTAWLGKLLEGRLFVPVNDLLMSIPQFGDIFLPVNKHGVQNRKLGEMMVQALEEKRHGLTFPAGFCSRQNGKGEIRDTEWKSSFLRLAQQHNLTIVPLFFDAANSPRFYRYARWRQGLGIKLNIEMVLLPDEMFKGRHKTFNIYVAPPIFPEQIPSEKSKHQAFSDQIKESIYRLPSISK</sequence>
<protein>
    <recommendedName>
        <fullName evidence="1">Phospholipid/glycerol acyltransferase domain-containing protein</fullName>
    </recommendedName>
</protein>
<feature type="domain" description="Phospholipid/glycerol acyltransferase" evidence="1">
    <location>
        <begin position="80"/>
        <end position="198"/>
    </location>
</feature>
<dbReference type="EMBL" id="JQZV01000001">
    <property type="protein sequence ID" value="KGN93610.1"/>
    <property type="molecule type" value="Genomic_DNA"/>
</dbReference>
<evidence type="ECO:0000313" key="2">
    <source>
        <dbReference type="EMBL" id="KGN93610.1"/>
    </source>
</evidence>
<dbReference type="RefSeq" id="WP_036788212.1">
    <property type="nucleotide sequence ID" value="NZ_JQZV01000001.1"/>
</dbReference>
<dbReference type="Pfam" id="PF19576">
    <property type="entry name" value="Acyltransf_2"/>
    <property type="match status" value="1"/>
</dbReference>
<evidence type="ECO:0000313" key="3">
    <source>
        <dbReference type="Proteomes" id="UP000030101"/>
    </source>
</evidence>
<dbReference type="InterPro" id="IPR045746">
    <property type="entry name" value="ACT14924-like_Acyltransf_dom"/>
</dbReference>
<dbReference type="Proteomes" id="UP000030101">
    <property type="component" value="Unassembled WGS sequence"/>
</dbReference>
<name>A0ABR4XNW7_9PORP</name>
<accession>A0ABR4XNW7</accession>
<proteinExistence type="predicted"/>
<organism evidence="2 3">
    <name type="scientific">Porphyromonas canoris</name>
    <dbReference type="NCBI Taxonomy" id="36875"/>
    <lineage>
        <taxon>Bacteria</taxon>
        <taxon>Pseudomonadati</taxon>
        <taxon>Bacteroidota</taxon>
        <taxon>Bacteroidia</taxon>
        <taxon>Bacteroidales</taxon>
        <taxon>Porphyromonadaceae</taxon>
        <taxon>Porphyromonas</taxon>
    </lineage>
</organism>
<comment type="caution">
    <text evidence="2">The sequence shown here is derived from an EMBL/GenBank/DDBJ whole genome shotgun (WGS) entry which is preliminary data.</text>
</comment>
<dbReference type="SUPFAM" id="SSF69593">
    <property type="entry name" value="Glycerol-3-phosphate (1)-acyltransferase"/>
    <property type="match status" value="1"/>
</dbReference>
<gene>
    <name evidence="2" type="ORF">HQ43_00260</name>
</gene>
<keyword evidence="3" id="KW-1185">Reference proteome</keyword>
<dbReference type="InterPro" id="IPR002123">
    <property type="entry name" value="Plipid/glycerol_acylTrfase"/>
</dbReference>
<reference evidence="2 3" key="1">
    <citation type="submission" date="2014-08" db="EMBL/GenBank/DDBJ databases">
        <title>Porphyromonas canoris strain:OH2762 Genome sequencing.</title>
        <authorList>
            <person name="Wallis C."/>
            <person name="Deusch O."/>
            <person name="O'Flynn C."/>
            <person name="Davis I."/>
            <person name="Jospin G."/>
            <person name="Darling A.E."/>
            <person name="Coil D.A."/>
            <person name="Alexiev A."/>
            <person name="Horsfall A."/>
            <person name="Kirkwood N."/>
            <person name="Harris S."/>
            <person name="Eisen J.A."/>
        </authorList>
    </citation>
    <scope>NUCLEOTIDE SEQUENCE [LARGE SCALE GENOMIC DNA]</scope>
    <source>
        <strain evidence="3">COT-108 OH2762</strain>
    </source>
</reference>
<dbReference type="SMART" id="SM00563">
    <property type="entry name" value="PlsC"/>
    <property type="match status" value="1"/>
</dbReference>
<evidence type="ECO:0000259" key="1">
    <source>
        <dbReference type="SMART" id="SM00563"/>
    </source>
</evidence>